<proteinExistence type="predicted"/>
<dbReference type="Gene3D" id="1.20.120.450">
    <property type="entry name" value="dinb family like domain"/>
    <property type="match status" value="1"/>
</dbReference>
<keyword evidence="3" id="KW-1185">Reference proteome</keyword>
<dbReference type="CDD" id="cd07818">
    <property type="entry name" value="SRPBCC_1"/>
    <property type="match status" value="1"/>
</dbReference>
<dbReference type="eggNOG" id="COG1670">
    <property type="taxonomic scope" value="Bacteria"/>
</dbReference>
<dbReference type="OrthoDB" id="9807923at2"/>
<dbReference type="STRING" id="946077.W5A_10310"/>
<feature type="domain" description="DinB-like" evidence="1">
    <location>
        <begin position="186"/>
        <end position="341"/>
    </location>
</feature>
<reference evidence="2 3" key="1">
    <citation type="journal article" date="2012" name="J. Bacteriol.">
        <title>Genome Sequence of the Halotolerant Bacterium Imtechella halotolerans K1T.</title>
        <authorList>
            <person name="Kumar S."/>
            <person name="Vikram S."/>
            <person name="Subramanian S."/>
            <person name="Raghava G.P."/>
            <person name="Pinnaka A.K."/>
        </authorList>
    </citation>
    <scope>NUCLEOTIDE SEQUENCE [LARGE SCALE GENOMIC DNA]</scope>
    <source>
        <strain evidence="2 3">K1</strain>
    </source>
</reference>
<dbReference type="SUPFAM" id="SSF109854">
    <property type="entry name" value="DinB/YfiT-like putative metalloenzymes"/>
    <property type="match status" value="1"/>
</dbReference>
<dbReference type="InterPro" id="IPR034660">
    <property type="entry name" value="DinB/YfiT-like"/>
</dbReference>
<protein>
    <recommendedName>
        <fullName evidence="1">DinB-like domain-containing protein</fullName>
    </recommendedName>
</protein>
<sequence>MKILKKILIVLLVIIAIPLIMALFVSNEFKGENTVKINKPVQEVYDYVKYLDNQENFGVWFQMDPNMKTSSEGIDGTSGYTFKWVSDVVGNGSQTITSLTANDSVISSLDFGFGPPAKGYFHLKELGPSQTEVTWGVIGKSPYPWNLMGLFMDMNKDFVIGTQNLKKAVEAQKSPKTSMQELAGYYRETYENLLKSIAGLSESQLNFKPHKDRWSIAQCVEHLAITAPELFEYEKKALNAEENPERKAELKMKDEDIKSAMSNREKKAQAPEAMQPSTTAIDVRGRLNQLKNKNDEIISYLNTFTEEQLRNRILDAPFGAVDAYQFALFIPGHTVRHMLQIEEVKADVNFPQN</sequence>
<dbReference type="eggNOG" id="COG2318">
    <property type="taxonomic scope" value="Bacteria"/>
</dbReference>
<dbReference type="AlphaFoldDB" id="I0WBD5"/>
<evidence type="ECO:0000259" key="1">
    <source>
        <dbReference type="Pfam" id="PF12867"/>
    </source>
</evidence>
<name>I0WBD5_9FLAO</name>
<gene>
    <name evidence="2" type="ORF">W5A_10310</name>
</gene>
<evidence type="ECO:0000313" key="3">
    <source>
        <dbReference type="Proteomes" id="UP000005938"/>
    </source>
</evidence>
<evidence type="ECO:0000313" key="2">
    <source>
        <dbReference type="EMBL" id="EID73701.1"/>
    </source>
</evidence>
<dbReference type="InterPro" id="IPR024775">
    <property type="entry name" value="DinB-like"/>
</dbReference>
<accession>I0WBD5</accession>
<dbReference type="Pfam" id="PF12867">
    <property type="entry name" value="DinB_2"/>
    <property type="match status" value="1"/>
</dbReference>
<dbReference type="SUPFAM" id="SSF55961">
    <property type="entry name" value="Bet v1-like"/>
    <property type="match status" value="1"/>
</dbReference>
<dbReference type="RefSeq" id="WP_008240226.1">
    <property type="nucleotide sequence ID" value="NZ_AJJU01000018.1"/>
</dbReference>
<dbReference type="Proteomes" id="UP000005938">
    <property type="component" value="Unassembled WGS sequence"/>
</dbReference>
<comment type="caution">
    <text evidence="2">The sequence shown here is derived from an EMBL/GenBank/DDBJ whole genome shotgun (WGS) entry which is preliminary data.</text>
</comment>
<dbReference type="EMBL" id="AJJU01000018">
    <property type="protein sequence ID" value="EID73701.1"/>
    <property type="molecule type" value="Genomic_DNA"/>
</dbReference>
<organism evidence="2 3">
    <name type="scientific">Imtechella halotolerans K1</name>
    <dbReference type="NCBI Taxonomy" id="946077"/>
    <lineage>
        <taxon>Bacteria</taxon>
        <taxon>Pseudomonadati</taxon>
        <taxon>Bacteroidota</taxon>
        <taxon>Flavobacteriia</taxon>
        <taxon>Flavobacteriales</taxon>
        <taxon>Flavobacteriaceae</taxon>
        <taxon>Imtechella</taxon>
    </lineage>
</organism>